<dbReference type="PANTHER" id="PTHR30050:SF8">
    <property type="entry name" value="PRIMOSOMAL PROTEIN DNAI"/>
    <property type="match status" value="1"/>
</dbReference>
<dbReference type="Pfam" id="PF07319">
    <property type="entry name" value="DnaI_N"/>
    <property type="match status" value="1"/>
</dbReference>
<dbReference type="EMBL" id="AHSR01000024">
    <property type="protein sequence ID" value="EMC23812.1"/>
    <property type="molecule type" value="Genomic_DNA"/>
</dbReference>
<dbReference type="GO" id="GO:0005524">
    <property type="term" value="F:ATP binding"/>
    <property type="evidence" value="ECO:0007669"/>
    <property type="project" value="InterPro"/>
</dbReference>
<proteinExistence type="predicted"/>
<dbReference type="PANTHER" id="PTHR30050">
    <property type="entry name" value="CHROMOSOMAL REPLICATION INITIATOR PROTEIN DNAA"/>
    <property type="match status" value="1"/>
</dbReference>
<feature type="domain" description="Chromosomal replication initiator protein DnaA ATPAse" evidence="1">
    <location>
        <begin position="139"/>
        <end position="239"/>
    </location>
</feature>
<dbReference type="InterPro" id="IPR009928">
    <property type="entry name" value="DnaI_N"/>
</dbReference>
<dbReference type="CDD" id="cd00009">
    <property type="entry name" value="AAA"/>
    <property type="match status" value="1"/>
</dbReference>
<dbReference type="AlphaFoldDB" id="A0A829BKD8"/>
<feature type="domain" description="Primosomal DnaI N-terminal" evidence="2">
    <location>
        <begin position="1"/>
        <end position="89"/>
    </location>
</feature>
<dbReference type="Gene3D" id="3.40.50.300">
    <property type="entry name" value="P-loop containing nucleotide triphosphate hydrolases"/>
    <property type="match status" value="1"/>
</dbReference>
<dbReference type="NCBIfam" id="NF006505">
    <property type="entry name" value="PRK08939.1"/>
    <property type="match status" value="1"/>
</dbReference>
<name>A0A829BKD8_STRMG</name>
<comment type="caution">
    <text evidence="3">The sequence shown here is derived from an EMBL/GenBank/DDBJ whole genome shotgun (WGS) entry which is preliminary data.</text>
</comment>
<dbReference type="Pfam" id="PF00308">
    <property type="entry name" value="Bac_DnaA"/>
    <property type="match status" value="1"/>
</dbReference>
<dbReference type="RefSeq" id="WP_002265120.1">
    <property type="nucleotide sequence ID" value="NZ_AHSR01000024.1"/>
</dbReference>
<accession>A0A829BKD8</accession>
<dbReference type="InterPro" id="IPR027417">
    <property type="entry name" value="P-loop_NTPase"/>
</dbReference>
<protein>
    <submittedName>
        <fullName evidence="3">Primosomal protein DnaI</fullName>
    </submittedName>
</protein>
<reference evidence="3 4" key="1">
    <citation type="journal article" date="2013" name="Mol. Biol. Evol.">
        <title>Evolutionary and population genomics of the cavity causing bacteria Streptococcus mutans.</title>
        <authorList>
            <person name="Cornejo O.E."/>
            <person name="Lefebure T."/>
            <person name="Pavinski Bitar P.D."/>
            <person name="Lang P."/>
            <person name="Richards V.P."/>
            <person name="Eilertson K."/>
            <person name="Do T."/>
            <person name="Beighton D."/>
            <person name="Zeng L."/>
            <person name="Ahn S.J."/>
            <person name="Burne R.A."/>
            <person name="Siepel A."/>
            <person name="Bustamante C.D."/>
            <person name="Stanhope M.J."/>
        </authorList>
    </citation>
    <scope>NUCLEOTIDE SEQUENCE [LARGE SCALE GENOMIC DNA]</scope>
    <source>
        <strain evidence="3 4">SM6</strain>
    </source>
</reference>
<dbReference type="Proteomes" id="UP000011676">
    <property type="component" value="Unassembled WGS sequence"/>
</dbReference>
<evidence type="ECO:0000259" key="1">
    <source>
        <dbReference type="Pfam" id="PF00308"/>
    </source>
</evidence>
<evidence type="ECO:0000313" key="4">
    <source>
        <dbReference type="Proteomes" id="UP000011676"/>
    </source>
</evidence>
<dbReference type="SUPFAM" id="SSF52540">
    <property type="entry name" value="P-loop containing nucleoside triphosphate hydrolases"/>
    <property type="match status" value="1"/>
</dbReference>
<dbReference type="GO" id="GO:0006260">
    <property type="term" value="P:DNA replication"/>
    <property type="evidence" value="ECO:0007669"/>
    <property type="project" value="TreeGrafter"/>
</dbReference>
<sequence>METIGQTLAKKDNHKYDTEKMTQAILSDQEIANFIAAHHLSKEQIKISLPKFNQYRLERTRFENHDQAYIAKGYQPLLVMNEGYADVAYKETKELIAAKKTQAISDRINVVSLPRSYKNISFDDINLDDVKRLDVFKRVADFVEQYPNPEQKGLYLYGDMGIGKSYLMAAMAHELSEQRGAATTLLHFPSFTIDVKNAINTGTVKEEIDAVKTADILILDDIGAEQSTSWIRDEVLQVILQYRMLEELPTFFTSNYSFKDLEAKLANIKGSDETWQAKRVMERIRYLAKEIHLEGENRR</sequence>
<evidence type="ECO:0000259" key="2">
    <source>
        <dbReference type="Pfam" id="PF07319"/>
    </source>
</evidence>
<evidence type="ECO:0000313" key="3">
    <source>
        <dbReference type="EMBL" id="EMC23812.1"/>
    </source>
</evidence>
<gene>
    <name evidence="3" type="ORF">SMU82_05819</name>
</gene>
<dbReference type="InterPro" id="IPR013317">
    <property type="entry name" value="DnaA_dom"/>
</dbReference>
<organism evidence="3 4">
    <name type="scientific">Streptococcus mutans SM6</name>
    <dbReference type="NCBI Taxonomy" id="857119"/>
    <lineage>
        <taxon>Bacteria</taxon>
        <taxon>Bacillati</taxon>
        <taxon>Bacillota</taxon>
        <taxon>Bacilli</taxon>
        <taxon>Lactobacillales</taxon>
        <taxon>Streptococcaceae</taxon>
        <taxon>Streptococcus</taxon>
    </lineage>
</organism>